<reference evidence="16" key="1">
    <citation type="submission" date="2017-11" db="EMBL/GenBank/DDBJ databases">
        <title>The complete genome sequence of Sphingopyxis pomeranensis sp. nov. strain WS5A3p.</title>
        <authorList>
            <person name="Kaminski M.A."/>
        </authorList>
    </citation>
    <scope>NUCLEOTIDE SEQUENCE [LARGE SCALE GENOMIC DNA]</scope>
    <source>
        <strain evidence="16">WS5A3p</strain>
    </source>
</reference>
<dbReference type="SUPFAM" id="SSF56935">
    <property type="entry name" value="Porins"/>
    <property type="match status" value="1"/>
</dbReference>
<keyword evidence="8 12" id="KW-0798">TonB box</keyword>
<dbReference type="PANTHER" id="PTHR32552">
    <property type="entry name" value="FERRICHROME IRON RECEPTOR-RELATED"/>
    <property type="match status" value="1"/>
</dbReference>
<evidence type="ECO:0000256" key="7">
    <source>
        <dbReference type="ARBA" id="ARBA00023065"/>
    </source>
</evidence>
<keyword evidence="6" id="KW-0408">Iron</keyword>
<evidence type="ECO:0000256" key="12">
    <source>
        <dbReference type="RuleBase" id="RU003357"/>
    </source>
</evidence>
<gene>
    <name evidence="15" type="ORF">CVO77_12965</name>
</gene>
<dbReference type="PROSITE" id="PS52016">
    <property type="entry name" value="TONB_DEPENDENT_REC_3"/>
    <property type="match status" value="1"/>
</dbReference>
<dbReference type="AlphaFoldDB" id="A0A2S8B0Y0"/>
<dbReference type="GO" id="GO:0006826">
    <property type="term" value="P:iron ion transport"/>
    <property type="evidence" value="ECO:0007669"/>
    <property type="project" value="UniProtKB-KW"/>
</dbReference>
<keyword evidence="4" id="KW-0410">Iron transport</keyword>
<keyword evidence="16" id="KW-1185">Reference proteome</keyword>
<evidence type="ECO:0000256" key="3">
    <source>
        <dbReference type="ARBA" id="ARBA00022452"/>
    </source>
</evidence>
<evidence type="ECO:0008006" key="17">
    <source>
        <dbReference type="Google" id="ProtNLM"/>
    </source>
</evidence>
<evidence type="ECO:0000256" key="10">
    <source>
        <dbReference type="ARBA" id="ARBA00023237"/>
    </source>
</evidence>
<comment type="subcellular location">
    <subcellularLocation>
        <location evidence="1 11">Cell outer membrane</location>
        <topology evidence="1 11">Multi-pass membrane protein</topology>
    </subcellularLocation>
</comment>
<comment type="similarity">
    <text evidence="11 12">Belongs to the TonB-dependent receptor family.</text>
</comment>
<dbReference type="InterPro" id="IPR039426">
    <property type="entry name" value="TonB-dep_rcpt-like"/>
</dbReference>
<dbReference type="EMBL" id="PHFW01000003">
    <property type="protein sequence ID" value="PQM26010.1"/>
    <property type="molecule type" value="Genomic_DNA"/>
</dbReference>
<keyword evidence="5 11" id="KW-0812">Transmembrane</keyword>
<keyword evidence="9 11" id="KW-0472">Membrane</keyword>
<dbReference type="Proteomes" id="UP000238954">
    <property type="component" value="Chromosome"/>
</dbReference>
<evidence type="ECO:0000256" key="6">
    <source>
        <dbReference type="ARBA" id="ARBA00023004"/>
    </source>
</evidence>
<proteinExistence type="inferred from homology"/>
<evidence type="ECO:0000313" key="15">
    <source>
        <dbReference type="EMBL" id="PQM26010.1"/>
    </source>
</evidence>
<evidence type="ECO:0000259" key="13">
    <source>
        <dbReference type="Pfam" id="PF00593"/>
    </source>
</evidence>
<comment type="caution">
    <text evidence="15">The sequence shown here is derived from an EMBL/GenBank/DDBJ whole genome shotgun (WGS) entry which is preliminary data.</text>
</comment>
<feature type="domain" description="TonB-dependent receptor-like beta-barrel" evidence="13">
    <location>
        <begin position="373"/>
        <end position="779"/>
    </location>
</feature>
<evidence type="ECO:0000256" key="2">
    <source>
        <dbReference type="ARBA" id="ARBA00022448"/>
    </source>
</evidence>
<accession>A0A2S8B0Y0</accession>
<dbReference type="InterPro" id="IPR036942">
    <property type="entry name" value="Beta-barrel_TonB_sf"/>
</dbReference>
<dbReference type="GO" id="GO:0009279">
    <property type="term" value="C:cell outer membrane"/>
    <property type="evidence" value="ECO:0007669"/>
    <property type="project" value="UniProtKB-SubCell"/>
</dbReference>
<dbReference type="InterPro" id="IPR012910">
    <property type="entry name" value="Plug_dom"/>
</dbReference>
<evidence type="ECO:0000256" key="9">
    <source>
        <dbReference type="ARBA" id="ARBA00023136"/>
    </source>
</evidence>
<evidence type="ECO:0000256" key="1">
    <source>
        <dbReference type="ARBA" id="ARBA00004571"/>
    </source>
</evidence>
<sequence>MRARFGNTKRTGAADAACRPCHEDDLARERLFHLISLLRRPDLTRRPYLYINMLADFKIDLYKCTIEEKTGAPVSRLVTWRQRDAWSRDAELPSTAKGRRPGNWEEEAMAYRKFIVVAASMLALAQGNAFAQEASTDAAATDESGLGDIVVTANKREENLQRTAAAVTAVSGDLLVEKGVTDLRGVQALVPSARFQQEGQSTQVFLRGIGSNLDFANVEQVVSFNFNGVYIPREGTSAPFFDIERIEVLPGPQGTLYGRNAVGGTVNVGFVKPKQEAEFSGVLEAGNYDLWHGTAVVNVPISDTLAARLGVDYTHTSGYQTSGAEAKDDLAVRLGLLYDADKGFNIYFWGYVVDKDGTAPNLVNKGFDPATGAYSENAFLHDNPWDDTRTGTLAAFAPFGQPRAEDLDYRNYVAGAEINIALSDTTTFTYIPSYLDLKLDYGYWLGGIPAHYDVAYEQTTHELRLSGDTDRLKWIAGLYYYHMSVDQDVRVLPGTPFEGIFFNNDKGIKEGFAAFGQATYSASDTFRVMAGGRYSSDHAEATGTSFTLQPYNFDRKFKRFDFKLGAEADLGASTMAYLTYQTGYTPGTYNPFPATPGNDNLVKPAKLSSITAGLKNRFLDDRLQLNLEAYYYDYRDLYIQAFDQSKLFNPIFNAEKVEIYGVQADLKFKPTTADLLSLSVSYNHARNKDFTTPDGQNFNGLSPAYAADWTLAAEYSRDIDVGSSGYVRLQGDGRYESSFYADFIHNLGTRQKPYVKLNASVTYFANSGRWNLGAWIKNITDEPVIAATAFAGIPGPATAYLEPPRTYGVRLGFNF</sequence>
<dbReference type="Pfam" id="PF00593">
    <property type="entry name" value="TonB_dep_Rec_b-barrel"/>
    <property type="match status" value="1"/>
</dbReference>
<dbReference type="PANTHER" id="PTHR32552:SF81">
    <property type="entry name" value="TONB-DEPENDENT OUTER MEMBRANE RECEPTOR"/>
    <property type="match status" value="1"/>
</dbReference>
<evidence type="ECO:0000256" key="4">
    <source>
        <dbReference type="ARBA" id="ARBA00022496"/>
    </source>
</evidence>
<keyword evidence="7" id="KW-0406">Ion transport</keyword>
<organism evidence="15 16">
    <name type="scientific">Sphingopyxis lindanitolerans</name>
    <dbReference type="NCBI Taxonomy" id="2054227"/>
    <lineage>
        <taxon>Bacteria</taxon>
        <taxon>Pseudomonadati</taxon>
        <taxon>Pseudomonadota</taxon>
        <taxon>Alphaproteobacteria</taxon>
        <taxon>Sphingomonadales</taxon>
        <taxon>Sphingomonadaceae</taxon>
        <taxon>Sphingopyxis</taxon>
    </lineage>
</organism>
<dbReference type="Gene3D" id="2.40.170.20">
    <property type="entry name" value="TonB-dependent receptor, beta-barrel domain"/>
    <property type="match status" value="1"/>
</dbReference>
<dbReference type="InterPro" id="IPR000531">
    <property type="entry name" value="Beta-barrel_TonB"/>
</dbReference>
<dbReference type="Pfam" id="PF07715">
    <property type="entry name" value="Plug"/>
    <property type="match status" value="1"/>
</dbReference>
<evidence type="ECO:0000313" key="16">
    <source>
        <dbReference type="Proteomes" id="UP000238954"/>
    </source>
</evidence>
<keyword evidence="10 11" id="KW-0998">Cell outer membrane</keyword>
<keyword evidence="2 11" id="KW-0813">Transport</keyword>
<evidence type="ECO:0000256" key="11">
    <source>
        <dbReference type="PROSITE-ProRule" id="PRU01360"/>
    </source>
</evidence>
<keyword evidence="3 11" id="KW-1134">Transmembrane beta strand</keyword>
<evidence type="ECO:0000259" key="14">
    <source>
        <dbReference type="Pfam" id="PF07715"/>
    </source>
</evidence>
<name>A0A2S8B0Y0_9SPHN</name>
<evidence type="ECO:0000256" key="5">
    <source>
        <dbReference type="ARBA" id="ARBA00022692"/>
    </source>
</evidence>
<feature type="domain" description="TonB-dependent receptor plug" evidence="14">
    <location>
        <begin position="160"/>
        <end position="265"/>
    </location>
</feature>
<evidence type="ECO:0000256" key="8">
    <source>
        <dbReference type="ARBA" id="ARBA00023077"/>
    </source>
</evidence>
<protein>
    <recommendedName>
        <fullName evidence="17">TonB-dependent receptor</fullName>
    </recommendedName>
</protein>